<dbReference type="CDD" id="cd00156">
    <property type="entry name" value="REC"/>
    <property type="match status" value="1"/>
</dbReference>
<name>A0A328C837_9DELT</name>
<keyword evidence="5" id="KW-1185">Reference proteome</keyword>
<dbReference type="RefSeq" id="WP_111730840.1">
    <property type="nucleotide sequence ID" value="NZ_QHKO01000008.1"/>
</dbReference>
<gene>
    <name evidence="4" type="ORF">DL240_15640</name>
</gene>
<proteinExistence type="predicted"/>
<dbReference type="SMART" id="SM00448">
    <property type="entry name" value="REC"/>
    <property type="match status" value="1"/>
</dbReference>
<dbReference type="AlphaFoldDB" id="A0A328C837"/>
<evidence type="ECO:0000259" key="3">
    <source>
        <dbReference type="PROSITE" id="PS50110"/>
    </source>
</evidence>
<dbReference type="PROSITE" id="PS50110">
    <property type="entry name" value="RESPONSE_REGULATORY"/>
    <property type="match status" value="1"/>
</dbReference>
<organism evidence="4 5">
    <name type="scientific">Lujinxingia litoralis</name>
    <dbReference type="NCBI Taxonomy" id="2211119"/>
    <lineage>
        <taxon>Bacteria</taxon>
        <taxon>Deltaproteobacteria</taxon>
        <taxon>Bradymonadales</taxon>
        <taxon>Lujinxingiaceae</taxon>
        <taxon>Lujinxingia</taxon>
    </lineage>
</organism>
<comment type="caution">
    <text evidence="4">The sequence shown here is derived from an EMBL/GenBank/DDBJ whole genome shotgun (WGS) entry which is preliminary data.</text>
</comment>
<evidence type="ECO:0000256" key="1">
    <source>
        <dbReference type="ARBA" id="ARBA00022553"/>
    </source>
</evidence>
<reference evidence="4 5" key="1">
    <citation type="submission" date="2018-05" db="EMBL/GenBank/DDBJ databases">
        <title>Lujinxingia marina gen. nov. sp. nov., a new facultative anaerobic member of the class Deltaproteobacteria, and proposal of Lujinxingaceae fam. nov.</title>
        <authorList>
            <person name="Li C.-M."/>
        </authorList>
    </citation>
    <scope>NUCLEOTIDE SEQUENCE [LARGE SCALE GENOMIC DNA]</scope>
    <source>
        <strain evidence="4 5">B210</strain>
    </source>
</reference>
<protein>
    <recommendedName>
        <fullName evidence="3">Response regulatory domain-containing protein</fullName>
    </recommendedName>
</protein>
<evidence type="ECO:0000313" key="5">
    <source>
        <dbReference type="Proteomes" id="UP000249169"/>
    </source>
</evidence>
<dbReference type="Proteomes" id="UP000249169">
    <property type="component" value="Unassembled WGS sequence"/>
</dbReference>
<sequence length="139" mass="15533">MATMGKVAVVDDEPMIGDIVARALKRNWEVRVFEKAGEALEALEEGERFDVFLCDVMMPGYSGLDLFEDVRRKWPKQAARVVFMSGISGDGMLGDQIRDEGVKLLRKPFELDRLREVVQEVFASEEARPGESPGGEGRV</sequence>
<dbReference type="Pfam" id="PF00072">
    <property type="entry name" value="Response_reg"/>
    <property type="match status" value="1"/>
</dbReference>
<dbReference type="InterPro" id="IPR050595">
    <property type="entry name" value="Bact_response_regulator"/>
</dbReference>
<feature type="domain" description="Response regulatory" evidence="3">
    <location>
        <begin position="6"/>
        <end position="122"/>
    </location>
</feature>
<accession>A0A328C837</accession>
<dbReference type="PANTHER" id="PTHR44591">
    <property type="entry name" value="STRESS RESPONSE REGULATOR PROTEIN 1"/>
    <property type="match status" value="1"/>
</dbReference>
<evidence type="ECO:0000313" key="4">
    <source>
        <dbReference type="EMBL" id="RAL20748.1"/>
    </source>
</evidence>
<dbReference type="GO" id="GO:0000160">
    <property type="term" value="P:phosphorelay signal transduction system"/>
    <property type="evidence" value="ECO:0007669"/>
    <property type="project" value="InterPro"/>
</dbReference>
<dbReference type="SUPFAM" id="SSF52172">
    <property type="entry name" value="CheY-like"/>
    <property type="match status" value="1"/>
</dbReference>
<feature type="modified residue" description="4-aspartylphosphate" evidence="2">
    <location>
        <position position="55"/>
    </location>
</feature>
<dbReference type="InterPro" id="IPR011006">
    <property type="entry name" value="CheY-like_superfamily"/>
</dbReference>
<dbReference type="PANTHER" id="PTHR44591:SF3">
    <property type="entry name" value="RESPONSE REGULATORY DOMAIN-CONTAINING PROTEIN"/>
    <property type="match status" value="1"/>
</dbReference>
<dbReference type="OrthoDB" id="5512305at2"/>
<evidence type="ECO:0000256" key="2">
    <source>
        <dbReference type="PROSITE-ProRule" id="PRU00169"/>
    </source>
</evidence>
<keyword evidence="1 2" id="KW-0597">Phosphoprotein</keyword>
<dbReference type="EMBL" id="QHKO01000008">
    <property type="protein sequence ID" value="RAL20748.1"/>
    <property type="molecule type" value="Genomic_DNA"/>
</dbReference>
<dbReference type="InterPro" id="IPR001789">
    <property type="entry name" value="Sig_transdc_resp-reg_receiver"/>
</dbReference>
<dbReference type="Gene3D" id="3.40.50.2300">
    <property type="match status" value="1"/>
</dbReference>